<keyword evidence="7 18" id="KW-0679">Respiratory chain</keyword>
<name>A0A8K1ZFK8_9NEOP</name>
<keyword evidence="16 18" id="KW-0472">Membrane</keyword>
<gene>
    <name evidence="20" type="primary">ND2</name>
</gene>
<dbReference type="InterPro" id="IPR001750">
    <property type="entry name" value="ND/Mrp_TM"/>
</dbReference>
<comment type="subcellular location">
    <subcellularLocation>
        <location evidence="2 18">Mitochondrion inner membrane</location>
        <topology evidence="2 18">Multi-pass membrane protein</topology>
    </subcellularLocation>
</comment>
<comment type="function">
    <text evidence="1">Core subunit of the mitochondrial membrane respiratory chain NADH dehydrogenase (Complex I) that is believed to belong to the minimal assembly required for catalysis. Complex I functions in the transfer of electrons from NADH to the respiratory chain. The immediate electron acceptor for the enzyme is believed to be ubiquinone.</text>
</comment>
<evidence type="ECO:0000256" key="10">
    <source>
        <dbReference type="ARBA" id="ARBA00022967"/>
    </source>
</evidence>
<keyword evidence="10 18" id="KW-1278">Translocase</keyword>
<accession>A0A8K1ZFK8</accession>
<evidence type="ECO:0000256" key="5">
    <source>
        <dbReference type="ARBA" id="ARBA00021008"/>
    </source>
</evidence>
<evidence type="ECO:0000256" key="12">
    <source>
        <dbReference type="ARBA" id="ARBA00022989"/>
    </source>
</evidence>
<evidence type="ECO:0000256" key="2">
    <source>
        <dbReference type="ARBA" id="ARBA00004448"/>
    </source>
</evidence>
<dbReference type="GO" id="GO:0008137">
    <property type="term" value="F:NADH dehydrogenase (ubiquinone) activity"/>
    <property type="evidence" value="ECO:0007669"/>
    <property type="project" value="UniProtKB-EC"/>
</dbReference>
<evidence type="ECO:0000256" key="3">
    <source>
        <dbReference type="ARBA" id="ARBA00007012"/>
    </source>
</evidence>
<feature type="domain" description="NADH:quinone oxidoreductase/Mrp antiporter transmembrane" evidence="19">
    <location>
        <begin position="23"/>
        <end position="281"/>
    </location>
</feature>
<evidence type="ECO:0000256" key="1">
    <source>
        <dbReference type="ARBA" id="ARBA00003257"/>
    </source>
</evidence>
<geneLocation type="mitochondrion" evidence="20"/>
<evidence type="ECO:0000256" key="8">
    <source>
        <dbReference type="ARBA" id="ARBA00022692"/>
    </source>
</evidence>
<keyword evidence="14 18" id="KW-0830">Ubiquinone</keyword>
<dbReference type="PRINTS" id="PR01436">
    <property type="entry name" value="NADHDHGNASE2"/>
</dbReference>
<organism evidence="20">
    <name type="scientific">Graphocaecilius interpretatus</name>
    <dbReference type="NCBI Taxonomy" id="2596997"/>
    <lineage>
        <taxon>Eukaryota</taxon>
        <taxon>Metazoa</taxon>
        <taxon>Ecdysozoa</taxon>
        <taxon>Arthropoda</taxon>
        <taxon>Hexapoda</taxon>
        <taxon>Insecta</taxon>
        <taxon>Pterygota</taxon>
        <taxon>Neoptera</taxon>
        <taxon>Paraneoptera</taxon>
        <taxon>Psocodea</taxon>
        <taxon>Troctomorpha</taxon>
        <taxon>Sphaeropsocetae</taxon>
        <taxon>Sphaeropsocidae</taxon>
        <taxon>Graphocaecilius</taxon>
    </lineage>
</organism>
<keyword evidence="15 18" id="KW-0496">Mitochondrion</keyword>
<evidence type="ECO:0000256" key="17">
    <source>
        <dbReference type="ARBA" id="ARBA00049551"/>
    </source>
</evidence>
<evidence type="ECO:0000256" key="16">
    <source>
        <dbReference type="ARBA" id="ARBA00023136"/>
    </source>
</evidence>
<feature type="transmembrane region" description="Helical" evidence="18">
    <location>
        <begin position="150"/>
        <end position="169"/>
    </location>
</feature>
<evidence type="ECO:0000256" key="14">
    <source>
        <dbReference type="ARBA" id="ARBA00023075"/>
    </source>
</evidence>
<dbReference type="Pfam" id="PF00361">
    <property type="entry name" value="Proton_antipo_M"/>
    <property type="match status" value="1"/>
</dbReference>
<feature type="transmembrane region" description="Helical" evidence="18">
    <location>
        <begin position="57"/>
        <end position="76"/>
    </location>
</feature>
<protein>
    <recommendedName>
        <fullName evidence="5 18">NADH-ubiquinone oxidoreductase chain 2</fullName>
        <ecNumber evidence="4 18">7.1.1.2</ecNumber>
    </recommendedName>
</protein>
<keyword evidence="13 18" id="KW-0520">NAD</keyword>
<feature type="transmembrane region" description="Helical" evidence="18">
    <location>
        <begin position="312"/>
        <end position="334"/>
    </location>
</feature>
<keyword evidence="11 18" id="KW-0249">Electron transport</keyword>
<comment type="similarity">
    <text evidence="3 18">Belongs to the complex I subunit 2 family.</text>
</comment>
<comment type="function">
    <text evidence="18">Core subunit of the mitochondrial membrane respiratory chain NADH dehydrogenase (Complex I) which catalyzes electron transfer from NADH through the respiratory chain, using ubiquinone as an electron acceptor. Essential for the catalytic activity and assembly of complex I.</text>
</comment>
<dbReference type="InterPro" id="IPR003917">
    <property type="entry name" value="NADH_UbQ_OxRdtase_chain2"/>
</dbReference>
<dbReference type="PANTHER" id="PTHR46552:SF1">
    <property type="entry name" value="NADH-UBIQUINONE OXIDOREDUCTASE CHAIN 2"/>
    <property type="match status" value="1"/>
</dbReference>
<evidence type="ECO:0000256" key="11">
    <source>
        <dbReference type="ARBA" id="ARBA00022982"/>
    </source>
</evidence>
<evidence type="ECO:0000256" key="6">
    <source>
        <dbReference type="ARBA" id="ARBA00022448"/>
    </source>
</evidence>
<dbReference type="AlphaFoldDB" id="A0A8K1ZFK8"/>
<sequence length="335" mass="38471">MFNNLNILFFFMMILSTLISISSSNWLGVWMGLEINMISFIPLIITTKNILSNESAIKYFLIQASSSSLFLMTILFNSFNSISLSSNYLTDSLLFLLATPLMIKMAAAPFQQWFINIMSGMTWAMCYTVSTWQKITPLFILNYLIHMNNMLIILFIILSTIVGALGGITQTLIKKIIAYSSVNHLGWLMTTLLLSKKIMLFYMFFYMILNAFVMFIFNLNNIIQFTQINTKILFVSFVICMMSLGGLPPFLGFMPKLMLIKMLLENNLFNLSMILVATTLVTLFFYLRMTFSIMNLSSISQKWYTLKYPNKNILIYSLLTVFSSLGLVTTNLFLF</sequence>
<keyword evidence="6" id="KW-0813">Transport</keyword>
<feature type="transmembrane region" description="Helical" evidence="18">
    <location>
        <begin position="232"/>
        <end position="251"/>
    </location>
</feature>
<dbReference type="EMBL" id="MZ274193">
    <property type="protein sequence ID" value="UGS80308.1"/>
    <property type="molecule type" value="Genomic_DNA"/>
</dbReference>
<evidence type="ECO:0000256" key="9">
    <source>
        <dbReference type="ARBA" id="ARBA00022792"/>
    </source>
</evidence>
<dbReference type="EC" id="7.1.1.2" evidence="4 18"/>
<dbReference type="PANTHER" id="PTHR46552">
    <property type="entry name" value="NADH-UBIQUINONE OXIDOREDUCTASE CHAIN 2"/>
    <property type="match status" value="1"/>
</dbReference>
<proteinExistence type="inferred from homology"/>
<dbReference type="InterPro" id="IPR050175">
    <property type="entry name" value="Complex_I_Subunit_2"/>
</dbReference>
<feature type="transmembrane region" description="Helical" evidence="18">
    <location>
        <begin position="271"/>
        <end position="291"/>
    </location>
</feature>
<evidence type="ECO:0000313" key="20">
    <source>
        <dbReference type="EMBL" id="UGS80308.1"/>
    </source>
</evidence>
<feature type="transmembrane region" description="Helical" evidence="18">
    <location>
        <begin position="200"/>
        <end position="220"/>
    </location>
</feature>
<evidence type="ECO:0000256" key="13">
    <source>
        <dbReference type="ARBA" id="ARBA00023027"/>
    </source>
</evidence>
<comment type="catalytic activity">
    <reaction evidence="17 18">
        <text>a ubiquinone + NADH + 5 H(+)(in) = a ubiquinol + NAD(+) + 4 H(+)(out)</text>
        <dbReference type="Rhea" id="RHEA:29091"/>
        <dbReference type="Rhea" id="RHEA-COMP:9565"/>
        <dbReference type="Rhea" id="RHEA-COMP:9566"/>
        <dbReference type="ChEBI" id="CHEBI:15378"/>
        <dbReference type="ChEBI" id="CHEBI:16389"/>
        <dbReference type="ChEBI" id="CHEBI:17976"/>
        <dbReference type="ChEBI" id="CHEBI:57540"/>
        <dbReference type="ChEBI" id="CHEBI:57945"/>
        <dbReference type="EC" id="7.1.1.2"/>
    </reaction>
</comment>
<evidence type="ECO:0000256" key="18">
    <source>
        <dbReference type="RuleBase" id="RU003403"/>
    </source>
</evidence>
<dbReference type="GO" id="GO:0005743">
    <property type="term" value="C:mitochondrial inner membrane"/>
    <property type="evidence" value="ECO:0007669"/>
    <property type="project" value="UniProtKB-SubCell"/>
</dbReference>
<evidence type="ECO:0000256" key="15">
    <source>
        <dbReference type="ARBA" id="ARBA00023128"/>
    </source>
</evidence>
<keyword evidence="12 18" id="KW-1133">Transmembrane helix</keyword>
<reference evidence="20" key="1">
    <citation type="submission" date="2021-05" db="EMBL/GenBank/DDBJ databases">
        <title>Mitochondrial genomes within bark lice (Insecta: Psocodea: Psocomorpha) reveal novel gene rearrangements containing phylogenetic signal.</title>
        <authorList>
            <person name="Saenz Manchola O.F."/>
            <person name="Virrueta Herrera S."/>
            <person name="D'alessio L.M."/>
            <person name="Yoshizawa K."/>
            <person name="Garcia Aldrete A.N."/>
            <person name="Johnson K.P."/>
        </authorList>
    </citation>
    <scope>NUCLEOTIDE SEQUENCE</scope>
</reference>
<evidence type="ECO:0000256" key="4">
    <source>
        <dbReference type="ARBA" id="ARBA00012944"/>
    </source>
</evidence>
<feature type="transmembrane region" description="Helical" evidence="18">
    <location>
        <begin position="5"/>
        <end position="21"/>
    </location>
</feature>
<feature type="transmembrane region" description="Helical" evidence="18">
    <location>
        <begin position="88"/>
        <end position="106"/>
    </location>
</feature>
<evidence type="ECO:0000256" key="7">
    <source>
        <dbReference type="ARBA" id="ARBA00022660"/>
    </source>
</evidence>
<keyword evidence="9 18" id="KW-0999">Mitochondrion inner membrane</keyword>
<dbReference type="GO" id="GO:0006120">
    <property type="term" value="P:mitochondrial electron transport, NADH to ubiquinone"/>
    <property type="evidence" value="ECO:0007669"/>
    <property type="project" value="InterPro"/>
</dbReference>
<evidence type="ECO:0000259" key="19">
    <source>
        <dbReference type="Pfam" id="PF00361"/>
    </source>
</evidence>
<keyword evidence="8 18" id="KW-0812">Transmembrane</keyword>